<dbReference type="AlphaFoldDB" id="A0AAV0Z0P6"/>
<evidence type="ECO:0000256" key="1">
    <source>
        <dbReference type="ARBA" id="ARBA00004651"/>
    </source>
</evidence>
<evidence type="ECO:0000259" key="8">
    <source>
        <dbReference type="Pfam" id="PF04535"/>
    </source>
</evidence>
<dbReference type="Pfam" id="PF04535">
    <property type="entry name" value="CASP_dom"/>
    <property type="match status" value="1"/>
</dbReference>
<keyword evidence="4 7" id="KW-0812">Transmembrane</keyword>
<protein>
    <recommendedName>
        <fullName evidence="7">CASP-like protein</fullName>
    </recommendedName>
</protein>
<proteinExistence type="inferred from homology"/>
<dbReference type="EMBL" id="OX451735">
    <property type="protein sequence ID" value="CAI8591839.1"/>
    <property type="molecule type" value="Genomic_DNA"/>
</dbReference>
<comment type="similarity">
    <text evidence="2 7">Belongs to the Casparian strip membrane proteins (CASP) family.</text>
</comment>
<evidence type="ECO:0000256" key="6">
    <source>
        <dbReference type="ARBA" id="ARBA00023136"/>
    </source>
</evidence>
<dbReference type="PANTHER" id="PTHR36488">
    <property type="entry name" value="CASP-LIKE PROTEIN 1U1"/>
    <property type="match status" value="1"/>
</dbReference>
<dbReference type="PANTHER" id="PTHR36488:SF12">
    <property type="entry name" value="CASP-LIKE PROTEIN"/>
    <property type="match status" value="1"/>
</dbReference>
<keyword evidence="6 7" id="KW-0472">Membrane</keyword>
<evidence type="ECO:0000256" key="3">
    <source>
        <dbReference type="ARBA" id="ARBA00022475"/>
    </source>
</evidence>
<evidence type="ECO:0000313" key="9">
    <source>
        <dbReference type="EMBL" id="CAI8591839.1"/>
    </source>
</evidence>
<feature type="transmembrane region" description="Helical" evidence="7">
    <location>
        <begin position="108"/>
        <end position="129"/>
    </location>
</feature>
<feature type="domain" description="Casparian strip membrane protein" evidence="8">
    <location>
        <begin position="20"/>
        <end position="115"/>
    </location>
</feature>
<dbReference type="InterPro" id="IPR044173">
    <property type="entry name" value="CASPL"/>
</dbReference>
<name>A0AAV0Z0P6_VICFA</name>
<evidence type="ECO:0000313" key="10">
    <source>
        <dbReference type="Proteomes" id="UP001157006"/>
    </source>
</evidence>
<dbReference type="InterPro" id="IPR006459">
    <property type="entry name" value="CASP/CASPL"/>
</dbReference>
<dbReference type="NCBIfam" id="TIGR01569">
    <property type="entry name" value="A_tha_TIGR01569"/>
    <property type="match status" value="1"/>
</dbReference>
<comment type="caution">
    <text evidence="7">Lacks conserved residue(s) required for the propagation of feature annotation.</text>
</comment>
<keyword evidence="10" id="KW-1185">Reference proteome</keyword>
<dbReference type="GO" id="GO:0005886">
    <property type="term" value="C:plasma membrane"/>
    <property type="evidence" value="ECO:0007669"/>
    <property type="project" value="UniProtKB-SubCell"/>
</dbReference>
<gene>
    <name evidence="9" type="ORF">VFH_I009840</name>
</gene>
<keyword evidence="3 7" id="KW-1003">Cell membrane</keyword>
<evidence type="ECO:0000256" key="2">
    <source>
        <dbReference type="ARBA" id="ARBA00007651"/>
    </source>
</evidence>
<reference evidence="9 10" key="1">
    <citation type="submission" date="2023-01" db="EMBL/GenBank/DDBJ databases">
        <authorList>
            <person name="Kreplak J."/>
        </authorList>
    </citation>
    <scope>NUCLEOTIDE SEQUENCE [LARGE SCALE GENOMIC DNA]</scope>
</reference>
<dbReference type="Proteomes" id="UP001157006">
    <property type="component" value="Chromosome 1S"/>
</dbReference>
<organism evidence="9 10">
    <name type="scientific">Vicia faba</name>
    <name type="common">Broad bean</name>
    <name type="synonym">Faba vulgaris</name>
    <dbReference type="NCBI Taxonomy" id="3906"/>
    <lineage>
        <taxon>Eukaryota</taxon>
        <taxon>Viridiplantae</taxon>
        <taxon>Streptophyta</taxon>
        <taxon>Embryophyta</taxon>
        <taxon>Tracheophyta</taxon>
        <taxon>Spermatophyta</taxon>
        <taxon>Magnoliopsida</taxon>
        <taxon>eudicotyledons</taxon>
        <taxon>Gunneridae</taxon>
        <taxon>Pentapetalae</taxon>
        <taxon>rosids</taxon>
        <taxon>fabids</taxon>
        <taxon>Fabales</taxon>
        <taxon>Fabaceae</taxon>
        <taxon>Papilionoideae</taxon>
        <taxon>50 kb inversion clade</taxon>
        <taxon>NPAAA clade</taxon>
        <taxon>Hologalegina</taxon>
        <taxon>IRL clade</taxon>
        <taxon>Fabeae</taxon>
        <taxon>Vicia</taxon>
    </lineage>
</organism>
<accession>A0AAV0Z0P6</accession>
<comment type="subunit">
    <text evidence="7">Homodimer and heterodimers.</text>
</comment>
<evidence type="ECO:0000256" key="5">
    <source>
        <dbReference type="ARBA" id="ARBA00022989"/>
    </source>
</evidence>
<evidence type="ECO:0000256" key="7">
    <source>
        <dbReference type="RuleBase" id="RU361233"/>
    </source>
</evidence>
<comment type="subcellular location">
    <subcellularLocation>
        <location evidence="1 7">Cell membrane</location>
        <topology evidence="1 7">Multi-pass membrane protein</topology>
    </subcellularLocation>
</comment>
<feature type="transmembrane region" description="Helical" evidence="7">
    <location>
        <begin position="54"/>
        <end position="81"/>
    </location>
</feature>
<evidence type="ECO:0000256" key="4">
    <source>
        <dbReference type="ARBA" id="ARBA00022692"/>
    </source>
</evidence>
<feature type="transmembrane region" description="Helical" evidence="7">
    <location>
        <begin position="20"/>
        <end position="42"/>
    </location>
</feature>
<keyword evidence="5 7" id="KW-1133">Transmembrane helix</keyword>
<dbReference type="InterPro" id="IPR006702">
    <property type="entry name" value="CASP_dom"/>
</dbReference>
<sequence length="132" mass="14460">MTSNLTILVFAIRDKIYGQKFFVATSAIASGYLILSLPLSILHIIRSSARMTRVILIILDMIMLASLTAGSSAAASIVYLAHKGNARANWFAFCQQYNSFCERISGSMIGSFIAIPLFIILILLSALVLSRR</sequence>